<dbReference type="InterPro" id="IPR037066">
    <property type="entry name" value="Plug_dom_sf"/>
</dbReference>
<dbReference type="PROSITE" id="PS01156">
    <property type="entry name" value="TONB_DEPENDENT_REC_2"/>
    <property type="match status" value="1"/>
</dbReference>
<dbReference type="FunFam" id="2.170.130.10:FF:000010">
    <property type="entry name" value="Ferripyoverdine receptor"/>
    <property type="match status" value="1"/>
</dbReference>
<comment type="similarity">
    <text evidence="2 14 16">Belongs to the TonB-dependent receptor family.</text>
</comment>
<evidence type="ECO:0000256" key="7">
    <source>
        <dbReference type="ARBA" id="ARBA00022729"/>
    </source>
</evidence>
<dbReference type="PROSITE" id="PS52016">
    <property type="entry name" value="TONB_DEPENDENT_REC_3"/>
    <property type="match status" value="1"/>
</dbReference>
<dbReference type="GO" id="GO:0015891">
    <property type="term" value="P:siderophore transport"/>
    <property type="evidence" value="ECO:0007669"/>
    <property type="project" value="InterPro"/>
</dbReference>
<keyword evidence="7" id="KW-0732">Signal</keyword>
<evidence type="ECO:0000256" key="4">
    <source>
        <dbReference type="ARBA" id="ARBA00022452"/>
    </source>
</evidence>
<evidence type="ECO:0000256" key="11">
    <source>
        <dbReference type="ARBA" id="ARBA00023136"/>
    </source>
</evidence>
<dbReference type="EMBL" id="SSOC01000001">
    <property type="protein sequence ID" value="THF67044.1"/>
    <property type="molecule type" value="Genomic_DNA"/>
</dbReference>
<dbReference type="Pfam" id="PF07715">
    <property type="entry name" value="Plug"/>
    <property type="match status" value="1"/>
</dbReference>
<keyword evidence="12 18" id="KW-0675">Receptor</keyword>
<dbReference type="InterPro" id="IPR036942">
    <property type="entry name" value="Beta-barrel_TonB_sf"/>
</dbReference>
<evidence type="ECO:0000256" key="5">
    <source>
        <dbReference type="ARBA" id="ARBA00022496"/>
    </source>
</evidence>
<dbReference type="GO" id="GO:0038023">
    <property type="term" value="F:signaling receptor activity"/>
    <property type="evidence" value="ECO:0007669"/>
    <property type="project" value="InterPro"/>
</dbReference>
<evidence type="ECO:0000313" key="18">
    <source>
        <dbReference type="EMBL" id="THF67044.1"/>
    </source>
</evidence>
<evidence type="ECO:0000256" key="3">
    <source>
        <dbReference type="ARBA" id="ARBA00022448"/>
    </source>
</evidence>
<evidence type="ECO:0000256" key="6">
    <source>
        <dbReference type="ARBA" id="ARBA00022692"/>
    </source>
</evidence>
<dbReference type="Pfam" id="PF00593">
    <property type="entry name" value="TonB_dep_Rec_b-barrel"/>
    <property type="match status" value="1"/>
</dbReference>
<dbReference type="SMART" id="SM00965">
    <property type="entry name" value="STN"/>
    <property type="match status" value="1"/>
</dbReference>
<keyword evidence="5" id="KW-0410">Iron transport</keyword>
<keyword evidence="10 16" id="KW-0798">TonB box</keyword>
<evidence type="ECO:0000256" key="9">
    <source>
        <dbReference type="ARBA" id="ARBA00023065"/>
    </source>
</evidence>
<dbReference type="NCBIfam" id="TIGR01783">
    <property type="entry name" value="TonB-siderophor"/>
    <property type="match status" value="1"/>
</dbReference>
<name>A0A4V3WCG5_9RHOO</name>
<keyword evidence="13 14" id="KW-0998">Cell outer membrane</keyword>
<dbReference type="Gene3D" id="2.40.170.20">
    <property type="entry name" value="TonB-dependent receptor, beta-barrel domain"/>
    <property type="match status" value="1"/>
</dbReference>
<keyword evidence="3 14" id="KW-0813">Transport</keyword>
<evidence type="ECO:0000256" key="12">
    <source>
        <dbReference type="ARBA" id="ARBA00023170"/>
    </source>
</evidence>
<keyword evidence="4 14" id="KW-1134">Transmembrane beta strand</keyword>
<dbReference type="CDD" id="cd01347">
    <property type="entry name" value="ligand_gated_channel"/>
    <property type="match status" value="1"/>
</dbReference>
<evidence type="ECO:0000256" key="13">
    <source>
        <dbReference type="ARBA" id="ARBA00023237"/>
    </source>
</evidence>
<dbReference type="InterPro" id="IPR011662">
    <property type="entry name" value="Secretin/TonB_short_N"/>
</dbReference>
<sequence>MKPARAPRHRQPAVLPRRTAGAVAVQAALLALGLAATLPAIGLATAQAAEPAAAVQAYDIPAGPLDAALARFGQRSGVLLSYPPELTAGRSSPGLGGAHAIPDALARLLAGSGLEAVPQANGGYTLRLLPAQRDATLAPVTVKAGALRDATSEGTGSYAARGTTLFKGTQSLKEIPQSVTVITRQRMDDQRLDTLTDLLENTTGITIVKRPAGGHDIYSRGFIAPNLQYDGVPVTRGVSSGNSSIASTTWLDRVEVLRGAQGLLEGAGNPGGAVNLVRKRGLAETAFNVEGRLGSWDNYGTRLDAGGSIDEQGRLRARAVIDFEDKKSFLDAITDRNLNLYGALDFDLTPDTTLGLGLIHSRVDGNAALHHGVPRYANGEPLDISRSTNIGADWNDNNHRKNQLFLDLEHRLNADWTLKVSGNYMIEDWDALVSYANGRVPVGGTTVAGSGYAYAYQTTSQGLDANLSGRFNGLGIEHEIVVGGNFSNVDTDNRYVQYFNYMSYDVFNPDHDAPRLGSTSPTSQLASDSRTRQKGLYGVLRSHLTDRLTLALGARSSWYDYRDNTQTTTWSSASKMRERGETTPFAGLVFALTPQWSAYASYADIFQPQTATNAQRQVLQPIVGSNYEAGVKGELFDGALNVSLAHFRIDQKNRAVTDTSAPMVCGSAGTSACSRAAGEVRSEGWELEAHGQLSSNWQISGGYTYNRNKFLQDNNAALIGTRFDYNTPKHILRLWSDWRLPGGLNPWRVGAGVQYQSAQETNSPTSIRNPLQGGYSVWNARVAYQIDKRWSAALNIENLFDKRYYAFIDNYWYYGSYVGAPRNFTLTVRGSF</sequence>
<dbReference type="Gene3D" id="2.170.130.10">
    <property type="entry name" value="TonB-dependent receptor, plug domain"/>
    <property type="match status" value="1"/>
</dbReference>
<dbReference type="SUPFAM" id="SSF56935">
    <property type="entry name" value="Porins"/>
    <property type="match status" value="1"/>
</dbReference>
<keyword evidence="8" id="KW-0408">Iron</keyword>
<protein>
    <submittedName>
        <fullName evidence="18">TonB-dependent siderophore receptor</fullName>
    </submittedName>
</protein>
<evidence type="ECO:0000256" key="16">
    <source>
        <dbReference type="RuleBase" id="RU003357"/>
    </source>
</evidence>
<dbReference type="InterPro" id="IPR000531">
    <property type="entry name" value="Beta-barrel_TonB"/>
</dbReference>
<evidence type="ECO:0000256" key="1">
    <source>
        <dbReference type="ARBA" id="ARBA00004571"/>
    </source>
</evidence>
<comment type="caution">
    <text evidence="18">The sequence shown here is derived from an EMBL/GenBank/DDBJ whole genome shotgun (WGS) entry which is preliminary data.</text>
</comment>
<dbReference type="GO" id="GO:0015344">
    <property type="term" value="F:siderophore uptake transmembrane transporter activity"/>
    <property type="evidence" value="ECO:0007669"/>
    <property type="project" value="TreeGrafter"/>
</dbReference>
<feature type="domain" description="Secretin/TonB short N-terminal" evidence="17">
    <location>
        <begin position="78"/>
        <end position="129"/>
    </location>
</feature>
<dbReference type="OrthoDB" id="8533686at2"/>
<organism evidence="18 19">
    <name type="scientific">Pseudothauera nasutitermitis</name>
    <dbReference type="NCBI Taxonomy" id="2565930"/>
    <lineage>
        <taxon>Bacteria</taxon>
        <taxon>Pseudomonadati</taxon>
        <taxon>Pseudomonadota</taxon>
        <taxon>Betaproteobacteria</taxon>
        <taxon>Rhodocyclales</taxon>
        <taxon>Zoogloeaceae</taxon>
        <taxon>Pseudothauera</taxon>
    </lineage>
</organism>
<evidence type="ECO:0000256" key="15">
    <source>
        <dbReference type="PROSITE-ProRule" id="PRU10144"/>
    </source>
</evidence>
<gene>
    <name evidence="18" type="ORF">E6C76_01240</name>
</gene>
<reference evidence="18 19" key="1">
    <citation type="submission" date="2019-04" db="EMBL/GenBank/DDBJ databases">
        <title>Azoarcus nasutitermitis sp. nov. isolated from termite nest.</title>
        <authorList>
            <person name="Lin S.-Y."/>
            <person name="Hameed A."/>
            <person name="Hsu Y.-H."/>
            <person name="Young C.-C."/>
        </authorList>
    </citation>
    <scope>NUCLEOTIDE SEQUENCE [LARGE SCALE GENOMIC DNA]</scope>
    <source>
        <strain evidence="18 19">CC-YHH838</strain>
    </source>
</reference>
<keyword evidence="9" id="KW-0406">Ion transport</keyword>
<dbReference type="InterPro" id="IPR010105">
    <property type="entry name" value="TonB_sidphr_rcpt"/>
</dbReference>
<evidence type="ECO:0000313" key="19">
    <source>
        <dbReference type="Proteomes" id="UP000308430"/>
    </source>
</evidence>
<dbReference type="PANTHER" id="PTHR32552:SF74">
    <property type="entry name" value="HYDROXAMATE SIDEROPHORE RECEPTOR FHUE"/>
    <property type="match status" value="1"/>
</dbReference>
<accession>A0A4V3WCG5</accession>
<evidence type="ECO:0000256" key="8">
    <source>
        <dbReference type="ARBA" id="ARBA00023004"/>
    </source>
</evidence>
<dbReference type="InterPro" id="IPR010917">
    <property type="entry name" value="TonB_rcpt_CS"/>
</dbReference>
<dbReference type="InterPro" id="IPR012910">
    <property type="entry name" value="Plug_dom"/>
</dbReference>
<keyword evidence="6 14" id="KW-0812">Transmembrane</keyword>
<dbReference type="GO" id="GO:0009279">
    <property type="term" value="C:cell outer membrane"/>
    <property type="evidence" value="ECO:0007669"/>
    <property type="project" value="UniProtKB-SubCell"/>
</dbReference>
<keyword evidence="19" id="KW-1185">Reference proteome</keyword>
<evidence type="ECO:0000256" key="10">
    <source>
        <dbReference type="ARBA" id="ARBA00023077"/>
    </source>
</evidence>
<comment type="subcellular location">
    <subcellularLocation>
        <location evidence="1 14">Cell outer membrane</location>
        <topology evidence="1 14">Multi-pass membrane protein</topology>
    </subcellularLocation>
</comment>
<proteinExistence type="inferred from homology"/>
<evidence type="ECO:0000259" key="17">
    <source>
        <dbReference type="SMART" id="SM00965"/>
    </source>
</evidence>
<evidence type="ECO:0000256" key="2">
    <source>
        <dbReference type="ARBA" id="ARBA00009810"/>
    </source>
</evidence>
<dbReference type="PANTHER" id="PTHR32552">
    <property type="entry name" value="FERRICHROME IRON RECEPTOR-RELATED"/>
    <property type="match status" value="1"/>
</dbReference>
<dbReference type="Gene3D" id="3.55.50.30">
    <property type="match status" value="1"/>
</dbReference>
<dbReference type="InterPro" id="IPR039426">
    <property type="entry name" value="TonB-dep_rcpt-like"/>
</dbReference>
<dbReference type="Proteomes" id="UP000308430">
    <property type="component" value="Unassembled WGS sequence"/>
</dbReference>
<dbReference type="AlphaFoldDB" id="A0A4V3WCG5"/>
<feature type="short sequence motif" description="TonB C-terminal box" evidence="15">
    <location>
        <begin position="815"/>
        <end position="832"/>
    </location>
</feature>
<dbReference type="RefSeq" id="WP_136346453.1">
    <property type="nucleotide sequence ID" value="NZ_SSOC01000001.1"/>
</dbReference>
<evidence type="ECO:0000256" key="14">
    <source>
        <dbReference type="PROSITE-ProRule" id="PRU01360"/>
    </source>
</evidence>
<keyword evidence="11 14" id="KW-0472">Membrane</keyword>